<proteinExistence type="predicted"/>
<accession>A0AAU7DTS9</accession>
<sequence>MTVAYLSLQEIADRLGVSRNSVAKYNLPEPDAHIGTTRGWLPETIDAWDAARPRKKRVPRPDQQE</sequence>
<organism evidence="1">
    <name type="scientific">Jonesiaceae bacterium BS-20</name>
    <dbReference type="NCBI Taxonomy" id="3120821"/>
    <lineage>
        <taxon>Bacteria</taxon>
        <taxon>Bacillati</taxon>
        <taxon>Actinomycetota</taxon>
        <taxon>Actinomycetes</taxon>
        <taxon>Micrococcales</taxon>
        <taxon>Jonesiaceae</taxon>
    </lineage>
</organism>
<reference evidence="1" key="1">
    <citation type="submission" date="2024-02" db="EMBL/GenBank/DDBJ databases">
        <title>Tomenella chthoni gen. nov. sp. nov., a member of the family Jonesiaceae isolated from bat guano.</title>
        <authorList>
            <person name="Miller S.L."/>
            <person name="King J."/>
            <person name="Sankaranarayanan K."/>
            <person name="Lawson P.A."/>
        </authorList>
    </citation>
    <scope>NUCLEOTIDE SEQUENCE</scope>
    <source>
        <strain evidence="1">BS-20</strain>
    </source>
</reference>
<dbReference type="AlphaFoldDB" id="A0AAU7DTS9"/>
<evidence type="ECO:0000313" key="1">
    <source>
        <dbReference type="EMBL" id="XBH21577.1"/>
    </source>
</evidence>
<name>A0AAU7DTS9_9MICO</name>
<dbReference type="EMBL" id="CP146203">
    <property type="protein sequence ID" value="XBH21577.1"/>
    <property type="molecule type" value="Genomic_DNA"/>
</dbReference>
<gene>
    <name evidence="1" type="ORF">V5R04_15435</name>
</gene>
<protein>
    <submittedName>
        <fullName evidence="1">XRE family transcriptional regulator</fullName>
    </submittedName>
</protein>